<evidence type="ECO:0000313" key="2">
    <source>
        <dbReference type="EMBL" id="GAT50288.1"/>
    </source>
</evidence>
<proteinExistence type="predicted"/>
<dbReference type="EMBL" id="DF846358">
    <property type="protein sequence ID" value="GAT50288.1"/>
    <property type="molecule type" value="Genomic_DNA"/>
</dbReference>
<dbReference type="Proteomes" id="UP000815677">
    <property type="component" value="Unassembled WGS sequence"/>
</dbReference>
<gene>
    <name evidence="2" type="ORF">MCHLO_07544</name>
</gene>
<feature type="region of interest" description="Disordered" evidence="1">
    <location>
        <begin position="272"/>
        <end position="331"/>
    </location>
</feature>
<keyword evidence="3" id="KW-1185">Reference proteome</keyword>
<evidence type="ECO:0000313" key="3">
    <source>
        <dbReference type="Proteomes" id="UP000815677"/>
    </source>
</evidence>
<evidence type="ECO:0000256" key="1">
    <source>
        <dbReference type="SAM" id="MobiDB-lite"/>
    </source>
</evidence>
<sequence>MSLLRIWCLSPRNDGCPAPRPSHSGWSPRSFPPHFRPRDHHVGPRGLSPQASIPLPGAWSWTVDDWREMGLVLSKKTLRKTTPCAQYDLRRRKRKQEVEYRRMPQSRSLTRSSRAYTHNATAFPSTPQCFVLPEARHVTVTLQDLRLDLLLSLLGVHPRYSTSACITCGRVSLSQAAAALALFVAPSRIHRPPPFGAWGVPCGYPTRPAYAAPSPMDDSVCHTLRSTRSFALRDPPDAPMRHRGPGLANTMLGESSPIPRVWASGVERAGRGTRLYDSGPSPPYTPSPPQPRLLHCHRVHARPPHDDPTSPLRFNPSTPFAPTHRRPPTSFSYYERALRRSRPPSTRSSSSTNHVTSRVTICDLRLERVLPPLRRCTRHSNPLNITHGRVAPSLAGMGFDFIAAPPRVRHPTAFCTLSDHCGLQARLADAAQSFLDALGLVTLRRTCGSALWGSGTCIGDASLARIGARLAISGELAVISGLPEPADVAEHDVGRVVANAPSLGDWRLA</sequence>
<reference evidence="2" key="1">
    <citation type="submission" date="2014-09" db="EMBL/GenBank/DDBJ databases">
        <title>Genome sequence of the luminous mushroom Mycena chlorophos for searching fungal bioluminescence genes.</title>
        <authorList>
            <person name="Tanaka Y."/>
            <person name="Kasuga D."/>
            <person name="Oba Y."/>
            <person name="Hase S."/>
            <person name="Sato K."/>
            <person name="Oba Y."/>
            <person name="Sakakibara Y."/>
        </authorList>
    </citation>
    <scope>NUCLEOTIDE SEQUENCE</scope>
</reference>
<feature type="compositionally biased region" description="Pro residues" evidence="1">
    <location>
        <begin position="280"/>
        <end position="291"/>
    </location>
</feature>
<organism evidence="2 3">
    <name type="scientific">Mycena chlorophos</name>
    <name type="common">Agaric fungus</name>
    <name type="synonym">Agaricus chlorophos</name>
    <dbReference type="NCBI Taxonomy" id="658473"/>
    <lineage>
        <taxon>Eukaryota</taxon>
        <taxon>Fungi</taxon>
        <taxon>Dikarya</taxon>
        <taxon>Basidiomycota</taxon>
        <taxon>Agaricomycotina</taxon>
        <taxon>Agaricomycetes</taxon>
        <taxon>Agaricomycetidae</taxon>
        <taxon>Agaricales</taxon>
        <taxon>Marasmiineae</taxon>
        <taxon>Mycenaceae</taxon>
        <taxon>Mycena</taxon>
    </lineage>
</organism>
<protein>
    <submittedName>
        <fullName evidence="2">Uncharacterized protein</fullName>
    </submittedName>
</protein>
<accession>A0ABQ0LGR2</accession>
<name>A0ABQ0LGR2_MYCCL</name>